<proteinExistence type="predicted"/>
<dbReference type="PANTHER" id="PTHR37314">
    <property type="entry name" value="SLR0142 PROTEIN"/>
    <property type="match status" value="1"/>
</dbReference>
<dbReference type="Proteomes" id="UP000015664">
    <property type="component" value="Unassembled WGS sequence"/>
</dbReference>
<accession>T0WIQ5</accession>
<feature type="transmembrane region" description="Helical" evidence="1">
    <location>
        <begin position="210"/>
        <end position="230"/>
    </location>
</feature>
<keyword evidence="1" id="KW-1133">Transmembrane helix</keyword>
<comment type="caution">
    <text evidence="2">The sequence shown here is derived from an EMBL/GenBank/DDBJ whole genome shotgun (WGS) entry which is preliminary data.</text>
</comment>
<dbReference type="InterPro" id="IPR010699">
    <property type="entry name" value="DUF1275"/>
</dbReference>
<dbReference type="PANTHER" id="PTHR37314:SF4">
    <property type="entry name" value="UPF0700 TRANSMEMBRANE PROTEIN YOAK"/>
    <property type="match status" value="1"/>
</dbReference>
<gene>
    <name evidence="2" type="ORF">LLT3_02980</name>
</gene>
<evidence type="ECO:0000313" key="2">
    <source>
        <dbReference type="EMBL" id="EQC93159.1"/>
    </source>
</evidence>
<keyword evidence="1" id="KW-0812">Transmembrane</keyword>
<feature type="transmembrane region" description="Helical" evidence="1">
    <location>
        <begin position="181"/>
        <end position="204"/>
    </location>
</feature>
<evidence type="ECO:0000313" key="3">
    <source>
        <dbReference type="Proteomes" id="UP000015664"/>
    </source>
</evidence>
<keyword evidence="1" id="KW-0472">Membrane</keyword>
<reference evidence="2 3" key="1">
    <citation type="journal article" date="2013" name="ISME J.">
        <title>Multifactorial diversity sustains microbial community stability.</title>
        <authorList>
            <person name="Erkus O."/>
            <person name="de Jager V.C."/>
            <person name="Spus M."/>
            <person name="van Alen-Boerrigter I.J."/>
            <person name="van Rijswijck I.M."/>
            <person name="Hazelwood L."/>
            <person name="Janssen P.W."/>
            <person name="van Hijum S.A."/>
            <person name="Kleerebezem M."/>
            <person name="Smid E.J."/>
        </authorList>
    </citation>
    <scope>NUCLEOTIDE SEQUENCE [LARGE SCALE GENOMIC DNA]</scope>
    <source>
        <strain evidence="2 3">TIFN3</strain>
    </source>
</reference>
<dbReference type="Pfam" id="PF06912">
    <property type="entry name" value="DUF1275"/>
    <property type="match status" value="1"/>
</dbReference>
<feature type="transmembrane region" description="Helical" evidence="1">
    <location>
        <begin position="68"/>
        <end position="85"/>
    </location>
</feature>
<organism evidence="2 3">
    <name type="scientific">Lactococcus cremoris subsp. cremoris TIFN3</name>
    <dbReference type="NCBI Taxonomy" id="1234873"/>
    <lineage>
        <taxon>Bacteria</taxon>
        <taxon>Bacillati</taxon>
        <taxon>Bacillota</taxon>
        <taxon>Bacilli</taxon>
        <taxon>Lactobacillales</taxon>
        <taxon>Streptococcaceae</taxon>
        <taxon>Lactococcus</taxon>
        <taxon>Lactococcus cremoris subsp. cremoris</taxon>
    </lineage>
</organism>
<name>T0WIQ5_LACLC</name>
<evidence type="ECO:0000256" key="1">
    <source>
        <dbReference type="SAM" id="Phobius"/>
    </source>
</evidence>
<sequence length="232" mass="25716">MKEIIMIKSTTNSKESLLVALLLAMNTGFVDAFTFFHFDGRFASLQTGNLIQTGINLAHGNFEKASQFIIPILFFALGALFKTLFTKYKNKNNHSEIGPLLFIQMTGILIFSLSFATFLHLSASIFVGILSFFMVIQGDTFTKVRGLPYANIMSTVNIKAFGTNLGEYLVSKESKYLRNSFMFLSLALSFVIGAFVSSLVGFWLGNFTLVGSSVLILFAYILPELLVNFIGK</sequence>
<dbReference type="AlphaFoldDB" id="T0WIQ5"/>
<protein>
    <submittedName>
        <fullName evidence="2">Membrane protein</fullName>
    </submittedName>
</protein>
<dbReference type="EMBL" id="ATBE01000360">
    <property type="protein sequence ID" value="EQC93159.1"/>
    <property type="molecule type" value="Genomic_DNA"/>
</dbReference>
<dbReference type="PATRIC" id="fig|1234873.3.peg.2847"/>